<comment type="caution">
    <text evidence="2">The sequence shown here is derived from an EMBL/GenBank/DDBJ whole genome shotgun (WGS) entry which is preliminary data.</text>
</comment>
<keyword evidence="1" id="KW-0732">Signal</keyword>
<feature type="signal peptide" evidence="1">
    <location>
        <begin position="1"/>
        <end position="19"/>
    </location>
</feature>
<keyword evidence="3" id="KW-1185">Reference proteome</keyword>
<protein>
    <submittedName>
        <fullName evidence="2">Uncharacterized protein</fullName>
    </submittedName>
</protein>
<dbReference type="OrthoDB" id="3715308at2759"/>
<name>A0A484FAH9_COLOR</name>
<sequence>MKTTQVLVFIFAALAEVSAQIPDLGKVPGPAWDKSYCSRSIVNPSGGQQKCCWGGANYGAGCSNQLGGECVDEQFFCHNVKRKDSNAYVRETCDADCCSTETGWGIGCFKP</sequence>
<accession>A0A484FAH9</accession>
<dbReference type="EMBL" id="AMCV02000059">
    <property type="protein sequence ID" value="TDZ13906.1"/>
    <property type="molecule type" value="Genomic_DNA"/>
</dbReference>
<feature type="chain" id="PRO_5019761911" evidence="1">
    <location>
        <begin position="20"/>
        <end position="111"/>
    </location>
</feature>
<evidence type="ECO:0000256" key="1">
    <source>
        <dbReference type="SAM" id="SignalP"/>
    </source>
</evidence>
<organism evidence="2 3">
    <name type="scientific">Colletotrichum orbiculare (strain 104-T / ATCC 96160 / CBS 514.97 / LARS 414 / MAFF 240422)</name>
    <name type="common">Cucumber anthracnose fungus</name>
    <name type="synonym">Colletotrichum lagenarium</name>
    <dbReference type="NCBI Taxonomy" id="1213857"/>
    <lineage>
        <taxon>Eukaryota</taxon>
        <taxon>Fungi</taxon>
        <taxon>Dikarya</taxon>
        <taxon>Ascomycota</taxon>
        <taxon>Pezizomycotina</taxon>
        <taxon>Sordariomycetes</taxon>
        <taxon>Hypocreomycetidae</taxon>
        <taxon>Glomerellales</taxon>
        <taxon>Glomerellaceae</taxon>
        <taxon>Colletotrichum</taxon>
        <taxon>Colletotrichum orbiculare species complex</taxon>
    </lineage>
</organism>
<reference evidence="3" key="2">
    <citation type="journal article" date="2019" name="Mol. Plant Microbe Interact.">
        <title>Genome sequence resources for four phytopathogenic fungi from the Colletotrichum orbiculare species complex.</title>
        <authorList>
            <person name="Gan P."/>
            <person name="Tsushima A."/>
            <person name="Narusaka M."/>
            <person name="Narusaka Y."/>
            <person name="Takano Y."/>
            <person name="Kubo Y."/>
            <person name="Shirasu K."/>
        </authorList>
    </citation>
    <scope>GENOME REANNOTATION</scope>
    <source>
        <strain evidence="3">104-T / ATCC 96160 / CBS 514.97 / LARS 414 / MAFF 240422</strain>
    </source>
</reference>
<evidence type="ECO:0000313" key="2">
    <source>
        <dbReference type="EMBL" id="TDZ13906.1"/>
    </source>
</evidence>
<dbReference type="AlphaFoldDB" id="A0A484FAH9"/>
<gene>
    <name evidence="2" type="ORF">Cob_v013065</name>
</gene>
<dbReference type="Proteomes" id="UP000014480">
    <property type="component" value="Unassembled WGS sequence"/>
</dbReference>
<proteinExistence type="predicted"/>
<evidence type="ECO:0000313" key="3">
    <source>
        <dbReference type="Proteomes" id="UP000014480"/>
    </source>
</evidence>
<reference evidence="3" key="1">
    <citation type="journal article" date="2013" name="New Phytol.">
        <title>Comparative genomic and transcriptomic analyses reveal the hemibiotrophic stage shift of Colletotrichum fungi.</title>
        <authorList>
            <person name="Gan P."/>
            <person name="Ikeda K."/>
            <person name="Irieda H."/>
            <person name="Narusaka M."/>
            <person name="O'Connell R.J."/>
            <person name="Narusaka Y."/>
            <person name="Takano Y."/>
            <person name="Kubo Y."/>
            <person name="Shirasu K."/>
        </authorList>
    </citation>
    <scope>NUCLEOTIDE SEQUENCE [LARGE SCALE GENOMIC DNA]</scope>
    <source>
        <strain evidence="3">104-T / ATCC 96160 / CBS 514.97 / LARS 414 / MAFF 240422</strain>
    </source>
</reference>